<sequence>MEIKVNVDEKSGKITQLTFSGDGVNMEAIQKALSAISKNFQASAPEEPLLGRDITDLSADKYTIKERLRLFLKFEFRGMWFTSLQVKDKYERQYGEEIKLSTVSTYLTRLYNEGFLERRGNRVEREYHVIDVNVEDKAVERAGQPITNLK</sequence>
<evidence type="ECO:0000313" key="1">
    <source>
        <dbReference type="EMBL" id="AFD00245.1"/>
    </source>
</evidence>
<reference evidence="1 2" key="1">
    <citation type="journal article" date="2012" name="J. Bacteriol.">
        <title>Complete genome sequence of a thermophilic methanogen, Methanocella conradii HZ254, isolated from Chinese rice field soil.</title>
        <authorList>
            <person name="Lu Z."/>
            <person name="Lu Y."/>
        </authorList>
    </citation>
    <scope>NUCLEOTIDE SEQUENCE [LARGE SCALE GENOMIC DNA]</scope>
    <source>
        <strain evidence="2">DSM 24694 / JCM 17849 / CGMCC 1.5162 / HZ254</strain>
    </source>
</reference>
<dbReference type="AlphaFoldDB" id="H8I611"/>
<dbReference type="HOGENOM" id="CLU_1745553_0_0_2"/>
<dbReference type="KEGG" id="mez:Mtc_1493"/>
<dbReference type="eggNOG" id="arCOG04038">
    <property type="taxonomic scope" value="Archaea"/>
</dbReference>
<dbReference type="GeneID" id="11971625"/>
<gene>
    <name evidence="1" type="ordered locus">Mtc_1493</name>
</gene>
<protein>
    <submittedName>
        <fullName evidence="1">Uncharacterized protein</fullName>
    </submittedName>
</protein>
<proteinExistence type="predicted"/>
<dbReference type="RefSeq" id="WP_014406076.1">
    <property type="nucleotide sequence ID" value="NC_017034.1"/>
</dbReference>
<keyword evidence="2" id="KW-1185">Reference proteome</keyword>
<organism evidence="1 2">
    <name type="scientific">Methanocella conradii (strain DSM 24694 / JCM 17849 / CGMCC 1.5162 / HZ254)</name>
    <dbReference type="NCBI Taxonomy" id="1041930"/>
    <lineage>
        <taxon>Archaea</taxon>
        <taxon>Methanobacteriati</taxon>
        <taxon>Methanobacteriota</taxon>
        <taxon>Stenosarchaea group</taxon>
        <taxon>Methanomicrobia</taxon>
        <taxon>Methanocellales</taxon>
        <taxon>Methanocellaceae</taxon>
        <taxon>Methanocella</taxon>
    </lineage>
</organism>
<name>H8I611_METCZ</name>
<accession>H8I611</accession>
<dbReference type="Proteomes" id="UP000005233">
    <property type="component" value="Chromosome"/>
</dbReference>
<dbReference type="EMBL" id="CP003243">
    <property type="protein sequence ID" value="AFD00245.1"/>
    <property type="molecule type" value="Genomic_DNA"/>
</dbReference>
<evidence type="ECO:0000313" key="2">
    <source>
        <dbReference type="Proteomes" id="UP000005233"/>
    </source>
</evidence>